<protein>
    <submittedName>
        <fullName evidence="1">Uncharacterized protein</fullName>
    </submittedName>
</protein>
<proteinExistence type="predicted"/>
<dbReference type="EMBL" id="VSSQ01022932">
    <property type="protein sequence ID" value="MPM69536.1"/>
    <property type="molecule type" value="Genomic_DNA"/>
</dbReference>
<accession>A0A645BVL2</accession>
<reference evidence="1" key="1">
    <citation type="submission" date="2019-08" db="EMBL/GenBank/DDBJ databases">
        <authorList>
            <person name="Kucharzyk K."/>
            <person name="Murdoch R.W."/>
            <person name="Higgins S."/>
            <person name="Loffler F."/>
        </authorList>
    </citation>
    <scope>NUCLEOTIDE SEQUENCE</scope>
</reference>
<comment type="caution">
    <text evidence="1">The sequence shown here is derived from an EMBL/GenBank/DDBJ whole genome shotgun (WGS) entry which is preliminary data.</text>
</comment>
<dbReference type="AlphaFoldDB" id="A0A645BVL2"/>
<evidence type="ECO:0000313" key="1">
    <source>
        <dbReference type="EMBL" id="MPM69536.1"/>
    </source>
</evidence>
<name>A0A645BVL2_9ZZZZ</name>
<gene>
    <name evidence="1" type="ORF">SDC9_116481</name>
</gene>
<sequence>MEPRRALLGIAPDEVFGVIQARRLALGAVEELQQIAELIAAGARGGDQHVDPGPVQLRARNRRHADDPAVGVILDAHPHQSQRHCGVDAVGADGFARPEDDGDLARPAAMPPGFALQQFVGQLAAQRHRFGGRDQRRVEGVEIASDRQHVGIAHRIAGRTGSDETAVKRPQQCGDFVGSRPAQIGCRGGAPRFGKQRGHGGDLRLRRRDAEGVQPERRGAFPLFRILFKFFPPVAAMIEMQTLGQAVLTGKLQQRGFALRLDCGIGAAAVAEALPELAEKRILRRNPEKRREVVDHHRRGAALGDDAFADAVGDVRINFDDIAAHGPRRAGGA</sequence>
<organism evidence="1">
    <name type="scientific">bioreactor metagenome</name>
    <dbReference type="NCBI Taxonomy" id="1076179"/>
    <lineage>
        <taxon>unclassified sequences</taxon>
        <taxon>metagenomes</taxon>
        <taxon>ecological metagenomes</taxon>
    </lineage>
</organism>